<gene>
    <name evidence="7" type="ORF">g.6019</name>
</gene>
<dbReference type="GO" id="GO:0000978">
    <property type="term" value="F:RNA polymerase II cis-regulatory region sequence-specific DNA binding"/>
    <property type="evidence" value="ECO:0007669"/>
    <property type="project" value="TreeGrafter"/>
</dbReference>
<dbReference type="PANTHER" id="PTHR23235">
    <property type="entry name" value="KRUEPPEL-LIKE TRANSCRIPTION FACTOR"/>
    <property type="match status" value="1"/>
</dbReference>
<keyword evidence="3" id="KW-0862">Zinc</keyword>
<name>A0A1E1WFF3_PECGO</name>
<feature type="non-terminal residue" evidence="7">
    <location>
        <position position="1"/>
    </location>
</feature>
<dbReference type="SUPFAM" id="SSF57667">
    <property type="entry name" value="beta-beta-alpha zinc fingers"/>
    <property type="match status" value="2"/>
</dbReference>
<evidence type="ECO:0000259" key="6">
    <source>
        <dbReference type="PROSITE" id="PS50157"/>
    </source>
</evidence>
<evidence type="ECO:0000313" key="7">
    <source>
        <dbReference type="EMBL" id="JAT85591.1"/>
    </source>
</evidence>
<reference evidence="7" key="1">
    <citation type="submission" date="2015-09" db="EMBL/GenBank/DDBJ databases">
        <title>De novo assembly of Pectinophora gossypiella (Pink Bollworm) gut transcriptome.</title>
        <authorList>
            <person name="Tassone E.E."/>
        </authorList>
    </citation>
    <scope>NUCLEOTIDE SEQUENCE</scope>
</reference>
<feature type="domain" description="C2H2-type" evidence="6">
    <location>
        <begin position="400"/>
        <end position="427"/>
    </location>
</feature>
<evidence type="ECO:0000256" key="2">
    <source>
        <dbReference type="ARBA" id="ARBA00022771"/>
    </source>
</evidence>
<evidence type="ECO:0000256" key="1">
    <source>
        <dbReference type="ARBA" id="ARBA00022723"/>
    </source>
</evidence>
<dbReference type="EMBL" id="GDQN01005463">
    <property type="protein sequence ID" value="JAT85591.1"/>
    <property type="molecule type" value="Transcribed_RNA"/>
</dbReference>
<evidence type="ECO:0000256" key="3">
    <source>
        <dbReference type="ARBA" id="ARBA00022833"/>
    </source>
</evidence>
<keyword evidence="1" id="KW-0479">Metal-binding</keyword>
<evidence type="ECO:0000256" key="5">
    <source>
        <dbReference type="SAM" id="MobiDB-lite"/>
    </source>
</evidence>
<dbReference type="Gene3D" id="3.30.160.60">
    <property type="entry name" value="Classic Zinc Finger"/>
    <property type="match status" value="2"/>
</dbReference>
<feature type="compositionally biased region" description="Basic and acidic residues" evidence="5">
    <location>
        <begin position="564"/>
        <end position="575"/>
    </location>
</feature>
<sequence length="605" mass="69497">QESSPEDVINTNQSLKESILKVTSTNQITTETKYIKVRNDLASKTDDDSHIANTKIIGDECDFEVNAFLPTELKNDTETELKIENMTDDETDAANANNIEGESGLKIVNVRSLAFPALKVTSSPNANSNMALNDQSIMTRPEKNILAVDSINQITNNTKYIRVRKDLTNNWDDDSRIANTKNIGNENGFESVNPFLSTELKHETEQIEDLYTNQFTNDNLTYDETDTTNANDIVDESGLKIVNVQSLAYPVVKVTSGPKPGTRATYNYEPVMTRSKSSKMRSQGNVEPNDNVLARAIEYEDMTILRENERYSEMYQKAKFKYNRRVFGNKDKELFMKKKMNHEEESTSNAVTNKKRNGSKVIKTRGRRVDEVGHRPSYPRKAKNMAENKNRRHKKPARAVKCNICKKTYKSIYFLNRHKLVHTEVKSNQCQYCDYMFMRKIDLKIHCRKIHKDKLMPDTATTGRITTDTETTDFTTTDTGTTEKNMDTETTYNKTTDTKLMPYHCPFCNWKFMRSDDLGAHFWYIHTDKLTPFNRAIYKTQDNQQQTTKSTTDTRTTGTTTTEKMMDTETTDSDRTYMSGDSDNELKSDTDTASEDESRPRFQKI</sequence>
<feature type="region of interest" description="Disordered" evidence="5">
    <location>
        <begin position="541"/>
        <end position="605"/>
    </location>
</feature>
<proteinExistence type="predicted"/>
<dbReference type="AlphaFoldDB" id="A0A1E1WFF3"/>
<keyword evidence="2 4" id="KW-0863">Zinc-finger</keyword>
<dbReference type="PANTHER" id="PTHR23235:SF120">
    <property type="entry name" value="KRUPPEL-LIKE FACTOR 15"/>
    <property type="match status" value="1"/>
</dbReference>
<evidence type="ECO:0000256" key="4">
    <source>
        <dbReference type="PROSITE-ProRule" id="PRU00042"/>
    </source>
</evidence>
<dbReference type="SMART" id="SM00355">
    <property type="entry name" value="ZnF_C2H2"/>
    <property type="match status" value="3"/>
</dbReference>
<protein>
    <recommendedName>
        <fullName evidence="6">C2H2-type domain-containing protein</fullName>
    </recommendedName>
</protein>
<feature type="domain" description="C2H2-type" evidence="6">
    <location>
        <begin position="428"/>
        <end position="456"/>
    </location>
</feature>
<accession>A0A1E1WFF3</accession>
<feature type="compositionally biased region" description="Low complexity" evidence="5">
    <location>
        <begin position="541"/>
        <end position="563"/>
    </location>
</feature>
<dbReference type="PROSITE" id="PS00028">
    <property type="entry name" value="ZINC_FINGER_C2H2_1"/>
    <property type="match status" value="3"/>
</dbReference>
<dbReference type="GO" id="GO:0008270">
    <property type="term" value="F:zinc ion binding"/>
    <property type="evidence" value="ECO:0007669"/>
    <property type="project" value="UniProtKB-KW"/>
</dbReference>
<dbReference type="InterPro" id="IPR036236">
    <property type="entry name" value="Znf_C2H2_sf"/>
</dbReference>
<dbReference type="PROSITE" id="PS50157">
    <property type="entry name" value="ZINC_FINGER_C2H2_2"/>
    <property type="match status" value="3"/>
</dbReference>
<feature type="compositionally biased region" description="Basic and acidic residues" evidence="5">
    <location>
        <begin position="584"/>
        <end position="605"/>
    </location>
</feature>
<feature type="domain" description="C2H2-type" evidence="6">
    <location>
        <begin position="503"/>
        <end position="531"/>
    </location>
</feature>
<feature type="region of interest" description="Disordered" evidence="5">
    <location>
        <begin position="367"/>
        <end position="395"/>
    </location>
</feature>
<dbReference type="GO" id="GO:0000981">
    <property type="term" value="F:DNA-binding transcription factor activity, RNA polymerase II-specific"/>
    <property type="evidence" value="ECO:0007669"/>
    <property type="project" value="TreeGrafter"/>
</dbReference>
<organism evidence="7">
    <name type="scientific">Pectinophora gossypiella</name>
    <name type="common">Cotton pink bollworm</name>
    <name type="synonym">Depressaria gossypiella</name>
    <dbReference type="NCBI Taxonomy" id="13191"/>
    <lineage>
        <taxon>Eukaryota</taxon>
        <taxon>Metazoa</taxon>
        <taxon>Ecdysozoa</taxon>
        <taxon>Arthropoda</taxon>
        <taxon>Hexapoda</taxon>
        <taxon>Insecta</taxon>
        <taxon>Pterygota</taxon>
        <taxon>Neoptera</taxon>
        <taxon>Endopterygota</taxon>
        <taxon>Lepidoptera</taxon>
        <taxon>Glossata</taxon>
        <taxon>Ditrysia</taxon>
        <taxon>Gelechioidea</taxon>
        <taxon>Gelechiidae</taxon>
        <taxon>Apatetrinae</taxon>
        <taxon>Pectinophora</taxon>
    </lineage>
</organism>
<dbReference type="Pfam" id="PF00096">
    <property type="entry name" value="zf-C2H2"/>
    <property type="match status" value="1"/>
</dbReference>
<dbReference type="InterPro" id="IPR013087">
    <property type="entry name" value="Znf_C2H2_type"/>
</dbReference>